<feature type="compositionally biased region" description="Basic and acidic residues" evidence="2">
    <location>
        <begin position="42"/>
        <end position="59"/>
    </location>
</feature>
<evidence type="ECO:0000313" key="4">
    <source>
        <dbReference type="Proteomes" id="UP000249061"/>
    </source>
</evidence>
<proteinExistence type="predicted"/>
<comment type="caution">
    <text evidence="3">The sequence shown here is derived from an EMBL/GenBank/DDBJ whole genome shotgun (WGS) entry which is preliminary data.</text>
</comment>
<name>A0A2W5W2J8_9BACT</name>
<sequence length="327" mass="35481">MIIALVLIGVALAISLAFNLGLIGGQKTAQQASSNSNAPAARESRSSGDEARKLEGELDKKKKELEEVKKAQAELKEELKAAKKKLFEHKEAGKEGDDLAKARAEVERAASIQLDATRAELAAALADIQRLKSDADNKGKKRPVEAVAAAPVEKKEEAPKPQEVITRVIRELSDVEKERIAKLETQSANDRKKANELDRELKSVKAKLDRHQRDSKRVYQDAELARDKFRAIETRLNRTILENDLLKRAIKDLEKKSGVDAGRLELTAEELAQSDSAIKTKHAAEDAAEAEARAKLEAAPATHAEETPAPAPSAPEAAPASTPPAQA</sequence>
<accession>A0A2W5W2J8</accession>
<keyword evidence="1" id="KW-0175">Coiled coil</keyword>
<dbReference type="EMBL" id="QFQP01000002">
    <property type="protein sequence ID" value="PZR17371.1"/>
    <property type="molecule type" value="Genomic_DNA"/>
</dbReference>
<feature type="compositionally biased region" description="Low complexity" evidence="2">
    <location>
        <begin position="30"/>
        <end position="41"/>
    </location>
</feature>
<feature type="region of interest" description="Disordered" evidence="2">
    <location>
        <begin position="134"/>
        <end position="161"/>
    </location>
</feature>
<dbReference type="AlphaFoldDB" id="A0A2W5W2J8"/>
<protein>
    <submittedName>
        <fullName evidence="3">Cell envelope biogenesis protein TolA</fullName>
    </submittedName>
</protein>
<gene>
    <name evidence="3" type="ORF">DI536_03335</name>
</gene>
<evidence type="ECO:0000313" key="3">
    <source>
        <dbReference type="EMBL" id="PZR17371.1"/>
    </source>
</evidence>
<evidence type="ECO:0000256" key="2">
    <source>
        <dbReference type="SAM" id="MobiDB-lite"/>
    </source>
</evidence>
<feature type="compositionally biased region" description="Basic and acidic residues" evidence="2">
    <location>
        <begin position="282"/>
        <end position="296"/>
    </location>
</feature>
<feature type="coiled-coil region" evidence="1">
    <location>
        <begin position="180"/>
        <end position="256"/>
    </location>
</feature>
<feature type="region of interest" description="Disordered" evidence="2">
    <location>
        <begin position="275"/>
        <end position="327"/>
    </location>
</feature>
<feature type="compositionally biased region" description="Low complexity" evidence="2">
    <location>
        <begin position="314"/>
        <end position="327"/>
    </location>
</feature>
<feature type="region of interest" description="Disordered" evidence="2">
    <location>
        <begin position="30"/>
        <end position="59"/>
    </location>
</feature>
<evidence type="ECO:0000256" key="1">
    <source>
        <dbReference type="SAM" id="Coils"/>
    </source>
</evidence>
<reference evidence="3 4" key="1">
    <citation type="submission" date="2017-08" db="EMBL/GenBank/DDBJ databases">
        <title>Infants hospitalized years apart are colonized by the same room-sourced microbial strains.</title>
        <authorList>
            <person name="Brooks B."/>
            <person name="Olm M.R."/>
            <person name="Firek B.A."/>
            <person name="Baker R."/>
            <person name="Thomas B.C."/>
            <person name="Morowitz M.J."/>
            <person name="Banfield J.F."/>
        </authorList>
    </citation>
    <scope>NUCLEOTIDE SEQUENCE [LARGE SCALE GENOMIC DNA]</scope>
    <source>
        <strain evidence="3">S2_003_000_R2_14</strain>
    </source>
</reference>
<feature type="compositionally biased region" description="Basic and acidic residues" evidence="2">
    <location>
        <begin position="134"/>
        <end position="144"/>
    </location>
</feature>
<organism evidence="3 4">
    <name type="scientific">Archangium gephyra</name>
    <dbReference type="NCBI Taxonomy" id="48"/>
    <lineage>
        <taxon>Bacteria</taxon>
        <taxon>Pseudomonadati</taxon>
        <taxon>Myxococcota</taxon>
        <taxon>Myxococcia</taxon>
        <taxon>Myxococcales</taxon>
        <taxon>Cystobacterineae</taxon>
        <taxon>Archangiaceae</taxon>
        <taxon>Archangium</taxon>
    </lineage>
</organism>
<dbReference type="Proteomes" id="UP000249061">
    <property type="component" value="Unassembled WGS sequence"/>
</dbReference>